<keyword evidence="2" id="KW-0282">Flagellum</keyword>
<evidence type="ECO:0000256" key="1">
    <source>
        <dbReference type="SAM" id="MobiDB-lite"/>
    </source>
</evidence>
<reference evidence="3" key="1">
    <citation type="submission" date="2016-10" db="EMBL/GenBank/DDBJ databases">
        <authorList>
            <person name="Varghese N."/>
            <person name="Submissions S."/>
        </authorList>
    </citation>
    <scope>NUCLEOTIDE SEQUENCE [LARGE SCALE GENOMIC DNA]</scope>
    <source>
        <strain evidence="3">M1</strain>
    </source>
</reference>
<name>A0A1I0SXS2_9BACL</name>
<dbReference type="InterPro" id="IPR005186">
    <property type="entry name" value="FlaG"/>
</dbReference>
<keyword evidence="3" id="KW-1185">Reference proteome</keyword>
<feature type="compositionally biased region" description="Polar residues" evidence="1">
    <location>
        <begin position="9"/>
        <end position="18"/>
    </location>
</feature>
<sequence>MMTVERVSSHSPSYFFENTRNEKESSMIESQKQNQPYASTSETPQQDLPKEKLEEVVKGLNEFLQPSHTSIKFELHDELKEYYVQIIDERTNEVIREIPPKKLLDIYAAMMEFVGLIVDKKI</sequence>
<dbReference type="PANTHER" id="PTHR37166:SF1">
    <property type="entry name" value="PROTEIN FLAG"/>
    <property type="match status" value="1"/>
</dbReference>
<feature type="region of interest" description="Disordered" evidence="1">
    <location>
        <begin position="1"/>
        <end position="49"/>
    </location>
</feature>
<gene>
    <name evidence="2" type="ORF">SAMN05192569_100772</name>
</gene>
<protein>
    <submittedName>
        <fullName evidence="2">Flagellar protein FlaG</fullName>
    </submittedName>
</protein>
<dbReference type="PANTHER" id="PTHR37166">
    <property type="entry name" value="PROTEIN FLAG"/>
    <property type="match status" value="1"/>
</dbReference>
<dbReference type="SUPFAM" id="SSF160214">
    <property type="entry name" value="FlaG-like"/>
    <property type="match status" value="1"/>
</dbReference>
<dbReference type="STRING" id="186116.SAMN05192569_100772"/>
<dbReference type="NCBIfam" id="NF005834">
    <property type="entry name" value="PRK07738.1"/>
    <property type="match status" value="1"/>
</dbReference>
<organism evidence="2 3">
    <name type="scientific">Parageobacillus thermantarcticus</name>
    <dbReference type="NCBI Taxonomy" id="186116"/>
    <lineage>
        <taxon>Bacteria</taxon>
        <taxon>Bacillati</taxon>
        <taxon>Bacillota</taxon>
        <taxon>Bacilli</taxon>
        <taxon>Bacillales</taxon>
        <taxon>Anoxybacillaceae</taxon>
        <taxon>Parageobacillus</taxon>
    </lineage>
</organism>
<evidence type="ECO:0000313" key="2">
    <source>
        <dbReference type="EMBL" id="SFA44309.1"/>
    </source>
</evidence>
<dbReference type="Pfam" id="PF03646">
    <property type="entry name" value="FlaG"/>
    <property type="match status" value="1"/>
</dbReference>
<dbReference type="EMBL" id="FOJS01000007">
    <property type="protein sequence ID" value="SFA44309.1"/>
    <property type="molecule type" value="Genomic_DNA"/>
</dbReference>
<keyword evidence="2" id="KW-0966">Cell projection</keyword>
<dbReference type="Gene3D" id="3.30.160.170">
    <property type="entry name" value="FlaG-like"/>
    <property type="match status" value="1"/>
</dbReference>
<dbReference type="Proteomes" id="UP000198650">
    <property type="component" value="Unassembled WGS sequence"/>
</dbReference>
<feature type="compositionally biased region" description="Polar residues" evidence="1">
    <location>
        <begin position="27"/>
        <end position="46"/>
    </location>
</feature>
<keyword evidence="2" id="KW-0969">Cilium</keyword>
<dbReference type="AlphaFoldDB" id="A0A1I0SXS2"/>
<proteinExistence type="predicted"/>
<dbReference type="InterPro" id="IPR035924">
    <property type="entry name" value="FlaG-like_sf"/>
</dbReference>
<evidence type="ECO:0000313" key="3">
    <source>
        <dbReference type="Proteomes" id="UP000198650"/>
    </source>
</evidence>
<accession>A0A1I0SXS2</accession>